<feature type="signal peptide" evidence="2">
    <location>
        <begin position="1"/>
        <end position="21"/>
    </location>
</feature>
<sequence>MLSRRTLFSLLVLFAFSISYAAVPQAPQTRPAPGGGQSGGEKPGGGNPGGGGGNTRPPGGGNPGGGRPPGGGNTRPPGGGNPGGGNNNRPPPRPTPSRPPPRPNPSRPRPPSGRPPQWGRPPQQRPSYSFRRNDWGYLHNYYRRNLGYINIATRPRFVIGGFFPYAYIPYITALPPNVYGYLPPPPPGYNMGYYDGYVVVYDPLTYFIANVVDLLQEQ</sequence>
<feature type="chain" id="PRO_5030947109" description="Nickel/cobalt transporter regulator" evidence="2">
    <location>
        <begin position="22"/>
        <end position="218"/>
    </location>
</feature>
<reference evidence="3" key="1">
    <citation type="submission" date="2020-08" db="EMBL/GenBank/DDBJ databases">
        <title>Genomic Encyclopedia of Type Strains, Phase IV (KMG-V): Genome sequencing to study the core and pangenomes of soil and plant-associated prokaryotes.</title>
        <authorList>
            <person name="Whitman W."/>
        </authorList>
    </citation>
    <scope>NUCLEOTIDE SEQUENCE [LARGE SCALE GENOMIC DNA]</scope>
    <source>
        <strain evidence="3">M8UP27</strain>
    </source>
</reference>
<dbReference type="EMBL" id="JACHDY010000001">
    <property type="protein sequence ID" value="MBB5315801.1"/>
    <property type="molecule type" value="Genomic_DNA"/>
</dbReference>
<feature type="compositionally biased region" description="Pro residues" evidence="1">
    <location>
        <begin position="89"/>
        <end position="114"/>
    </location>
</feature>
<evidence type="ECO:0000313" key="3">
    <source>
        <dbReference type="EMBL" id="MBB5315801.1"/>
    </source>
</evidence>
<comment type="caution">
    <text evidence="3">The sequence shown here is derived from an EMBL/GenBank/DDBJ whole genome shotgun (WGS) entry which is preliminary data.</text>
</comment>
<evidence type="ECO:0000256" key="2">
    <source>
        <dbReference type="SAM" id="SignalP"/>
    </source>
</evidence>
<evidence type="ECO:0000313" key="4">
    <source>
        <dbReference type="Proteomes" id="UP000568106"/>
    </source>
</evidence>
<dbReference type="AlphaFoldDB" id="A0A7W8IG80"/>
<gene>
    <name evidence="3" type="ORF">HDF09_000451</name>
</gene>
<organism evidence="3 4">
    <name type="scientific">Tunturiibacter empetritectus</name>
    <dbReference type="NCBI Taxonomy" id="3069691"/>
    <lineage>
        <taxon>Bacteria</taxon>
        <taxon>Pseudomonadati</taxon>
        <taxon>Acidobacteriota</taxon>
        <taxon>Terriglobia</taxon>
        <taxon>Terriglobales</taxon>
        <taxon>Acidobacteriaceae</taxon>
        <taxon>Tunturiibacter</taxon>
    </lineage>
</organism>
<dbReference type="Proteomes" id="UP000568106">
    <property type="component" value="Unassembled WGS sequence"/>
</dbReference>
<accession>A0A7W8IG80</accession>
<proteinExistence type="predicted"/>
<keyword evidence="4" id="KW-1185">Reference proteome</keyword>
<feature type="compositionally biased region" description="Gly residues" evidence="1">
    <location>
        <begin position="33"/>
        <end position="86"/>
    </location>
</feature>
<evidence type="ECO:0008006" key="5">
    <source>
        <dbReference type="Google" id="ProtNLM"/>
    </source>
</evidence>
<feature type="compositionally biased region" description="Low complexity" evidence="1">
    <location>
        <begin position="115"/>
        <end position="126"/>
    </location>
</feature>
<evidence type="ECO:0000256" key="1">
    <source>
        <dbReference type="SAM" id="MobiDB-lite"/>
    </source>
</evidence>
<name>A0A7W8IG80_9BACT</name>
<protein>
    <recommendedName>
        <fullName evidence="5">Nickel/cobalt transporter regulator</fullName>
    </recommendedName>
</protein>
<feature type="region of interest" description="Disordered" evidence="1">
    <location>
        <begin position="26"/>
        <end position="130"/>
    </location>
</feature>
<keyword evidence="2" id="KW-0732">Signal</keyword>